<proteinExistence type="predicted"/>
<dbReference type="Gene3D" id="6.10.250.690">
    <property type="match status" value="1"/>
</dbReference>
<dbReference type="CDD" id="cd00383">
    <property type="entry name" value="trans_reg_C"/>
    <property type="match status" value="1"/>
</dbReference>
<organism evidence="6 7">
    <name type="scientific">Azospirillum lipoferum</name>
    <dbReference type="NCBI Taxonomy" id="193"/>
    <lineage>
        <taxon>Bacteria</taxon>
        <taxon>Pseudomonadati</taxon>
        <taxon>Pseudomonadota</taxon>
        <taxon>Alphaproteobacteria</taxon>
        <taxon>Rhodospirillales</taxon>
        <taxon>Azospirillaceae</taxon>
        <taxon>Azospirillum</taxon>
    </lineage>
</organism>
<dbReference type="PROSITE" id="PS50110">
    <property type="entry name" value="RESPONSE_REGULATORY"/>
    <property type="match status" value="1"/>
</dbReference>
<dbReference type="GO" id="GO:0032993">
    <property type="term" value="C:protein-DNA complex"/>
    <property type="evidence" value="ECO:0007669"/>
    <property type="project" value="TreeGrafter"/>
</dbReference>
<dbReference type="InterPro" id="IPR001789">
    <property type="entry name" value="Sig_transdc_resp-reg_receiver"/>
</dbReference>
<evidence type="ECO:0000256" key="1">
    <source>
        <dbReference type="ARBA" id="ARBA00023125"/>
    </source>
</evidence>
<dbReference type="PANTHER" id="PTHR48111:SF36">
    <property type="entry name" value="TRANSCRIPTIONAL REGULATORY PROTEIN CUTR"/>
    <property type="match status" value="1"/>
</dbReference>
<dbReference type="InterPro" id="IPR001867">
    <property type="entry name" value="OmpR/PhoB-type_DNA-bd"/>
</dbReference>
<keyword evidence="1 3" id="KW-0238">DNA-binding</keyword>
<dbReference type="RefSeq" id="WP_149232641.1">
    <property type="nucleotide sequence ID" value="NZ_JALJXJ010000010.1"/>
</dbReference>
<dbReference type="GO" id="GO:0000156">
    <property type="term" value="F:phosphorelay response regulator activity"/>
    <property type="evidence" value="ECO:0007669"/>
    <property type="project" value="TreeGrafter"/>
</dbReference>
<dbReference type="GO" id="GO:0000976">
    <property type="term" value="F:transcription cis-regulatory region binding"/>
    <property type="evidence" value="ECO:0007669"/>
    <property type="project" value="TreeGrafter"/>
</dbReference>
<dbReference type="AlphaFoldDB" id="A0A5A9GMR1"/>
<dbReference type="Pfam" id="PF00486">
    <property type="entry name" value="Trans_reg_C"/>
    <property type="match status" value="1"/>
</dbReference>
<evidence type="ECO:0000259" key="4">
    <source>
        <dbReference type="PROSITE" id="PS50110"/>
    </source>
</evidence>
<evidence type="ECO:0000313" key="7">
    <source>
        <dbReference type="Proteomes" id="UP000324927"/>
    </source>
</evidence>
<protein>
    <submittedName>
        <fullName evidence="6">Response regulator transcription factor</fullName>
    </submittedName>
</protein>
<dbReference type="GO" id="GO:0005829">
    <property type="term" value="C:cytosol"/>
    <property type="evidence" value="ECO:0007669"/>
    <property type="project" value="TreeGrafter"/>
</dbReference>
<dbReference type="OrthoDB" id="9802426at2"/>
<dbReference type="SUPFAM" id="SSF46894">
    <property type="entry name" value="C-terminal effector domain of the bipartite response regulators"/>
    <property type="match status" value="1"/>
</dbReference>
<dbReference type="PANTHER" id="PTHR48111">
    <property type="entry name" value="REGULATOR OF RPOS"/>
    <property type="match status" value="1"/>
</dbReference>
<comment type="caution">
    <text evidence="6">The sequence shown here is derived from an EMBL/GenBank/DDBJ whole genome shotgun (WGS) entry which is preliminary data.</text>
</comment>
<dbReference type="SMART" id="SM00862">
    <property type="entry name" value="Trans_reg_C"/>
    <property type="match status" value="1"/>
</dbReference>
<dbReference type="InterPro" id="IPR016032">
    <property type="entry name" value="Sig_transdc_resp-reg_C-effctor"/>
</dbReference>
<dbReference type="Proteomes" id="UP000324927">
    <property type="component" value="Unassembled WGS sequence"/>
</dbReference>
<evidence type="ECO:0000313" key="6">
    <source>
        <dbReference type="EMBL" id="KAA0594884.1"/>
    </source>
</evidence>
<dbReference type="Pfam" id="PF00072">
    <property type="entry name" value="Response_reg"/>
    <property type="match status" value="1"/>
</dbReference>
<dbReference type="SUPFAM" id="SSF52172">
    <property type="entry name" value="CheY-like"/>
    <property type="match status" value="1"/>
</dbReference>
<dbReference type="Gene3D" id="3.40.50.2300">
    <property type="match status" value="1"/>
</dbReference>
<evidence type="ECO:0000259" key="5">
    <source>
        <dbReference type="PROSITE" id="PS51755"/>
    </source>
</evidence>
<gene>
    <name evidence="6" type="ORF">FZ942_18950</name>
</gene>
<name>A0A5A9GMR1_AZOLI</name>
<dbReference type="Gene3D" id="1.10.10.10">
    <property type="entry name" value="Winged helix-like DNA-binding domain superfamily/Winged helix DNA-binding domain"/>
    <property type="match status" value="1"/>
</dbReference>
<feature type="DNA-binding region" description="OmpR/PhoB-type" evidence="3">
    <location>
        <begin position="125"/>
        <end position="223"/>
    </location>
</feature>
<reference evidence="6 7" key="1">
    <citation type="submission" date="2019-08" db="EMBL/GenBank/DDBJ databases">
        <authorList>
            <person name="Grouzdev D."/>
            <person name="Tikhonova E."/>
            <person name="Kravchenko I."/>
        </authorList>
    </citation>
    <scope>NUCLEOTIDE SEQUENCE [LARGE SCALE GENOMIC DNA]</scope>
    <source>
        <strain evidence="6 7">59b</strain>
    </source>
</reference>
<feature type="modified residue" description="4-aspartylphosphate" evidence="2">
    <location>
        <position position="52"/>
    </location>
</feature>
<evidence type="ECO:0000256" key="3">
    <source>
        <dbReference type="PROSITE-ProRule" id="PRU01091"/>
    </source>
</evidence>
<dbReference type="EMBL" id="VTTN01000007">
    <property type="protein sequence ID" value="KAA0594884.1"/>
    <property type="molecule type" value="Genomic_DNA"/>
</dbReference>
<feature type="domain" description="OmpR/PhoB-type" evidence="5">
    <location>
        <begin position="125"/>
        <end position="223"/>
    </location>
</feature>
<dbReference type="InterPro" id="IPR011006">
    <property type="entry name" value="CheY-like_superfamily"/>
</dbReference>
<dbReference type="SMART" id="SM00448">
    <property type="entry name" value="REC"/>
    <property type="match status" value="1"/>
</dbReference>
<keyword evidence="2" id="KW-0597">Phosphoprotein</keyword>
<evidence type="ECO:0000256" key="2">
    <source>
        <dbReference type="PROSITE-ProRule" id="PRU00169"/>
    </source>
</evidence>
<dbReference type="InterPro" id="IPR036388">
    <property type="entry name" value="WH-like_DNA-bd_sf"/>
</dbReference>
<dbReference type="InterPro" id="IPR039420">
    <property type="entry name" value="WalR-like"/>
</dbReference>
<accession>A0A5A9GMR1</accession>
<feature type="domain" description="Response regulatory" evidence="4">
    <location>
        <begin position="3"/>
        <end position="117"/>
    </location>
</feature>
<dbReference type="GO" id="GO:0006355">
    <property type="term" value="P:regulation of DNA-templated transcription"/>
    <property type="evidence" value="ECO:0007669"/>
    <property type="project" value="InterPro"/>
</dbReference>
<sequence length="228" mass="24755">MARVLLVEDNVRLSDLVAKALLRVAIEADCFTDIESAWEAIGQQEYAALILDRTLPDGDGIGLLRRLRDGRNAVPCLVLTARGAVHDRVEGLEHGADDYLSKPFAMEELVARVKALIRRPAAIRSMEPVLGDLHLRPEEGLVACGGASVALAPAELQILLSLMQANGRMVQRRRLEQTAWGLSEAVTPNALDVAIHRLRKKLLGIGSRVVLVNMRGQGYSLLESAGDA</sequence>
<keyword evidence="7" id="KW-1185">Reference proteome</keyword>
<dbReference type="PROSITE" id="PS51755">
    <property type="entry name" value="OMPR_PHOB"/>
    <property type="match status" value="1"/>
</dbReference>